<evidence type="ECO:0000259" key="5">
    <source>
        <dbReference type="SMART" id="SM00382"/>
    </source>
</evidence>
<name>A0ABQ3XYG2_9ACTN</name>
<comment type="caution">
    <text evidence="6">The sequence shown here is derived from an EMBL/GenBank/DDBJ whole genome shotgun (WGS) entry which is preliminary data.</text>
</comment>
<dbReference type="Proteomes" id="UP000609879">
    <property type="component" value="Unassembled WGS sequence"/>
</dbReference>
<dbReference type="PANTHER" id="PTHR42960:SF1">
    <property type="entry name" value="YCF46 PROTEIN"/>
    <property type="match status" value="1"/>
</dbReference>
<accession>A0ABQ3XYG2</accession>
<evidence type="ECO:0000313" key="6">
    <source>
        <dbReference type="EMBL" id="GID72786.1"/>
    </source>
</evidence>
<dbReference type="SMART" id="SM00382">
    <property type="entry name" value="AAA"/>
    <property type="match status" value="1"/>
</dbReference>
<evidence type="ECO:0000256" key="4">
    <source>
        <dbReference type="ARBA" id="ARBA00040480"/>
    </source>
</evidence>
<proteinExistence type="inferred from homology"/>
<evidence type="ECO:0000256" key="1">
    <source>
        <dbReference type="ARBA" id="ARBA00022741"/>
    </source>
</evidence>
<reference evidence="6 7" key="1">
    <citation type="submission" date="2021-01" db="EMBL/GenBank/DDBJ databases">
        <title>Whole genome shotgun sequence of Actinoplanes deccanensis NBRC 13994.</title>
        <authorList>
            <person name="Komaki H."/>
            <person name="Tamura T."/>
        </authorList>
    </citation>
    <scope>NUCLEOTIDE SEQUENCE [LARGE SCALE GENOMIC DNA]</scope>
    <source>
        <strain evidence="6 7">NBRC 13994</strain>
    </source>
</reference>
<protein>
    <recommendedName>
        <fullName evidence="4">Uncharacterized AAA domain-containing protein ycf46</fullName>
    </recommendedName>
</protein>
<dbReference type="RefSeq" id="WP_203760718.1">
    <property type="nucleotide sequence ID" value="NZ_BAAABO010000006.1"/>
</dbReference>
<dbReference type="SUPFAM" id="SSF52540">
    <property type="entry name" value="P-loop containing nucleoside triphosphate hydrolases"/>
    <property type="match status" value="1"/>
</dbReference>
<dbReference type="PANTHER" id="PTHR42960">
    <property type="entry name" value="YCF46 PROTEIN"/>
    <property type="match status" value="1"/>
</dbReference>
<dbReference type="Pfam" id="PF00004">
    <property type="entry name" value="AAA"/>
    <property type="match status" value="1"/>
</dbReference>
<evidence type="ECO:0000256" key="3">
    <source>
        <dbReference type="ARBA" id="ARBA00038088"/>
    </source>
</evidence>
<dbReference type="InterPro" id="IPR052381">
    <property type="entry name" value="AAA_domain_protein"/>
</dbReference>
<dbReference type="EMBL" id="BOMI01000021">
    <property type="protein sequence ID" value="GID72786.1"/>
    <property type="molecule type" value="Genomic_DNA"/>
</dbReference>
<keyword evidence="7" id="KW-1185">Reference proteome</keyword>
<comment type="similarity">
    <text evidence="3">Belongs to the AAA ATPase family. Highly divergent.</text>
</comment>
<dbReference type="InterPro" id="IPR027417">
    <property type="entry name" value="P-loop_NTPase"/>
</dbReference>
<keyword evidence="2" id="KW-0067">ATP-binding</keyword>
<dbReference type="InterPro" id="IPR003959">
    <property type="entry name" value="ATPase_AAA_core"/>
</dbReference>
<sequence>MGRSFADTFSQLLKARFPVLYIETFEERRALHQVAAVAGDAELVRVPRPVWSWSVTGGLVQPDGQLRAGAERAADALRAVQRIDEPGIFVFRDLHPLHQDGQYPQNMDVVRLLRDVAHSFRTGRSPRCLVLISPVLHLPAELAKDVTIVDFPLPGEAELRRLLDAMIQSNAATGRLRVALDEAGRQRFVTAAAGLTMQEAENAYARAMVNDPVLDMDDLSIVHDEKRQTVRKSGVLEFVSTGTVLDDVGGLENLKGWLVKRNGSWLAEAADYGLPAPRGVLVTGVPGCGKSLTAKAMATAWNLPLLRFDIGRVFAGLVGSSEHNMRTALRTAEAVAPCVLWVDEIEKGFAGGTGGDSGTGARVFGTFLTWMQEKRHPVFVIATANDFDGLPPELLRKGRFDETFFVDLPSRAERIAVWRVHLTRALRHRRAAGGLLVTAELLAELAGLTEGHSGAEIEQAITSGLFEAFSERRPLHRDDLVRAVMSMVPLSVTQAERIEALRGWARNRAVSATATEDWDFGRTHNGEPM</sequence>
<gene>
    <name evidence="6" type="ORF">Ade02nite_14270</name>
</gene>
<feature type="domain" description="AAA+ ATPase" evidence="5">
    <location>
        <begin position="276"/>
        <end position="410"/>
    </location>
</feature>
<dbReference type="CDD" id="cd19507">
    <property type="entry name" value="RecA-like_Ycf46-like"/>
    <property type="match status" value="1"/>
</dbReference>
<dbReference type="Gene3D" id="3.40.50.300">
    <property type="entry name" value="P-loop containing nucleotide triphosphate hydrolases"/>
    <property type="match status" value="1"/>
</dbReference>
<dbReference type="InterPro" id="IPR003593">
    <property type="entry name" value="AAA+_ATPase"/>
</dbReference>
<organism evidence="6 7">
    <name type="scientific">Paractinoplanes deccanensis</name>
    <dbReference type="NCBI Taxonomy" id="113561"/>
    <lineage>
        <taxon>Bacteria</taxon>
        <taxon>Bacillati</taxon>
        <taxon>Actinomycetota</taxon>
        <taxon>Actinomycetes</taxon>
        <taxon>Micromonosporales</taxon>
        <taxon>Micromonosporaceae</taxon>
        <taxon>Paractinoplanes</taxon>
    </lineage>
</organism>
<evidence type="ECO:0000256" key="2">
    <source>
        <dbReference type="ARBA" id="ARBA00022840"/>
    </source>
</evidence>
<evidence type="ECO:0000313" key="7">
    <source>
        <dbReference type="Proteomes" id="UP000609879"/>
    </source>
</evidence>
<keyword evidence="1" id="KW-0547">Nucleotide-binding</keyword>